<dbReference type="Pfam" id="PF14527">
    <property type="entry name" value="LAGLIDADG_WhiA"/>
    <property type="match status" value="1"/>
</dbReference>
<dbReference type="PANTHER" id="PTHR37307:SF1">
    <property type="entry name" value="CELL DIVISION PROTEIN WHIA-RELATED"/>
    <property type="match status" value="1"/>
</dbReference>
<evidence type="ECO:0000313" key="8">
    <source>
        <dbReference type="EMBL" id="HIS32087.1"/>
    </source>
</evidence>
<feature type="domain" description="Sporulation regulator WhiA C-terminal" evidence="5">
    <location>
        <begin position="226"/>
        <end position="309"/>
    </location>
</feature>
<dbReference type="InterPro" id="IPR023054">
    <property type="entry name" value="Sporulation_regulator_WhiA_C"/>
</dbReference>
<proteinExistence type="inferred from homology"/>
<dbReference type="Pfam" id="PF10298">
    <property type="entry name" value="WhiA_N"/>
    <property type="match status" value="1"/>
</dbReference>
<dbReference type="PANTHER" id="PTHR37307">
    <property type="entry name" value="CELL DIVISION PROTEIN WHIA-RELATED"/>
    <property type="match status" value="1"/>
</dbReference>
<feature type="domain" description="WhiA LAGLIDADG-like" evidence="7">
    <location>
        <begin position="132"/>
        <end position="223"/>
    </location>
</feature>
<reference evidence="8" key="1">
    <citation type="submission" date="2020-10" db="EMBL/GenBank/DDBJ databases">
        <authorList>
            <person name="Gilroy R."/>
        </authorList>
    </citation>
    <scope>NUCLEOTIDE SEQUENCE</scope>
    <source>
        <strain evidence="8">CHK190-19873</strain>
    </source>
</reference>
<dbReference type="Pfam" id="PF02650">
    <property type="entry name" value="HTH_WhiA"/>
    <property type="match status" value="1"/>
</dbReference>
<dbReference type="NCBIfam" id="TIGR00647">
    <property type="entry name" value="DNA_bind_WhiA"/>
    <property type="match status" value="1"/>
</dbReference>
<reference evidence="8" key="2">
    <citation type="journal article" date="2021" name="PeerJ">
        <title>Extensive microbial diversity within the chicken gut microbiome revealed by metagenomics and culture.</title>
        <authorList>
            <person name="Gilroy R."/>
            <person name="Ravi A."/>
            <person name="Getino M."/>
            <person name="Pursley I."/>
            <person name="Horton D.L."/>
            <person name="Alikhan N.F."/>
            <person name="Baker D."/>
            <person name="Gharbi K."/>
            <person name="Hall N."/>
            <person name="Watson M."/>
            <person name="Adriaenssens E.M."/>
            <person name="Foster-Nyarko E."/>
            <person name="Jarju S."/>
            <person name="Secka A."/>
            <person name="Antonio M."/>
            <person name="Oren A."/>
            <person name="Chaudhuri R.R."/>
            <person name="La Ragione R."/>
            <person name="Hildebrand F."/>
            <person name="Pallen M.J."/>
        </authorList>
    </citation>
    <scope>NUCLEOTIDE SEQUENCE</scope>
    <source>
        <strain evidence="8">CHK190-19873</strain>
    </source>
</reference>
<feature type="domain" description="Sporulation transcription regulator WhiA N-terminal" evidence="6">
    <location>
        <begin position="19"/>
        <end position="106"/>
    </location>
</feature>
<dbReference type="InterPro" id="IPR027434">
    <property type="entry name" value="Homing_endonucl"/>
</dbReference>
<dbReference type="InterPro" id="IPR018478">
    <property type="entry name" value="Sporu_reg_WhiA_N_dom"/>
</dbReference>
<evidence type="ECO:0000256" key="2">
    <source>
        <dbReference type="ARBA" id="ARBA00023125"/>
    </source>
</evidence>
<accession>A0A9D1JKI2</accession>
<evidence type="ECO:0000259" key="5">
    <source>
        <dbReference type="Pfam" id="PF02650"/>
    </source>
</evidence>
<sequence length="322" mass="36340">MSFSSEVKEELSRQISPARHCQIAEIAAIISMCGRVSITAGDQYALKIHTENLYVARKYFTLLKKTFNISTEIAVRQNVGPRKNRLYSVFIKNHEDAVRVLKAAKLMGPGLDIRENLSVTDNLVIQSSCCKRAFLRGAFLVSGSISDPKKSYHFEIVCATQEKAGQLAVIMNSFDLDAKIVLRKKYFVVYLKEGAQIVDILNVMEAHNALMNLENVRILKEMRNTVNRKVNCETANIHKTVNAAVKQIEDIRYIQRTIGFERLSDSLKETAAVRLEQPDATLKELGMMLTPPVGKSGVNHRLRKLSAIADDLRESKEEKHYD</sequence>
<evidence type="ECO:0000259" key="6">
    <source>
        <dbReference type="Pfam" id="PF10298"/>
    </source>
</evidence>
<dbReference type="HAMAP" id="MF_01420">
    <property type="entry name" value="HTH_type_WhiA"/>
    <property type="match status" value="1"/>
</dbReference>
<gene>
    <name evidence="4 8" type="primary">whiA</name>
    <name evidence="8" type="ORF">IAB44_11160</name>
</gene>
<evidence type="ECO:0000256" key="1">
    <source>
        <dbReference type="ARBA" id="ARBA00022618"/>
    </source>
</evidence>
<comment type="function">
    <text evidence="4">Involved in cell division and chromosome segregation.</text>
</comment>
<comment type="caution">
    <text evidence="8">The sequence shown here is derived from an EMBL/GenBank/DDBJ whole genome shotgun (WGS) entry which is preliminary data.</text>
</comment>
<protein>
    <recommendedName>
        <fullName evidence="4">Probable cell division protein WhiA</fullName>
    </recommendedName>
</protein>
<name>A0A9D1JKI2_9FIRM</name>
<dbReference type="Proteomes" id="UP000823935">
    <property type="component" value="Unassembled WGS sequence"/>
</dbReference>
<dbReference type="Gene3D" id="3.10.28.10">
    <property type="entry name" value="Homing endonucleases"/>
    <property type="match status" value="1"/>
</dbReference>
<dbReference type="InterPro" id="IPR003802">
    <property type="entry name" value="Sporulation_regulator_WhiA"/>
</dbReference>
<keyword evidence="2 4" id="KW-0238">DNA-binding</keyword>
<evidence type="ECO:0000259" key="7">
    <source>
        <dbReference type="Pfam" id="PF14527"/>
    </source>
</evidence>
<dbReference type="SUPFAM" id="SSF55608">
    <property type="entry name" value="Homing endonucleases"/>
    <property type="match status" value="1"/>
</dbReference>
<keyword evidence="3 4" id="KW-0131">Cell cycle</keyword>
<evidence type="ECO:0000256" key="4">
    <source>
        <dbReference type="HAMAP-Rule" id="MF_01420"/>
    </source>
</evidence>
<dbReference type="GO" id="GO:0051301">
    <property type="term" value="P:cell division"/>
    <property type="evidence" value="ECO:0007669"/>
    <property type="project" value="UniProtKB-UniRule"/>
</dbReference>
<dbReference type="EMBL" id="DVIQ01000069">
    <property type="protein sequence ID" value="HIS32087.1"/>
    <property type="molecule type" value="Genomic_DNA"/>
</dbReference>
<comment type="similarity">
    <text evidence="4">Belongs to the WhiA family.</text>
</comment>
<evidence type="ECO:0000313" key="9">
    <source>
        <dbReference type="Proteomes" id="UP000823935"/>
    </source>
</evidence>
<dbReference type="AlphaFoldDB" id="A0A9D1JKI2"/>
<dbReference type="GO" id="GO:0003677">
    <property type="term" value="F:DNA binding"/>
    <property type="evidence" value="ECO:0007669"/>
    <property type="project" value="UniProtKB-UniRule"/>
</dbReference>
<dbReference type="InterPro" id="IPR039518">
    <property type="entry name" value="WhiA_LAGLIDADG_dom"/>
</dbReference>
<organism evidence="8 9">
    <name type="scientific">Candidatus Limivivens intestinipullorum</name>
    <dbReference type="NCBI Taxonomy" id="2840858"/>
    <lineage>
        <taxon>Bacteria</taxon>
        <taxon>Bacillati</taxon>
        <taxon>Bacillota</taxon>
        <taxon>Clostridia</taxon>
        <taxon>Lachnospirales</taxon>
        <taxon>Lachnospiraceae</taxon>
        <taxon>Lachnospiraceae incertae sedis</taxon>
        <taxon>Candidatus Limivivens</taxon>
    </lineage>
</organism>
<keyword evidence="1 4" id="KW-0132">Cell division</keyword>
<dbReference type="GO" id="GO:0043937">
    <property type="term" value="P:regulation of sporulation"/>
    <property type="evidence" value="ECO:0007669"/>
    <property type="project" value="InterPro"/>
</dbReference>
<evidence type="ECO:0000256" key="3">
    <source>
        <dbReference type="ARBA" id="ARBA00023306"/>
    </source>
</evidence>